<keyword evidence="3" id="KW-1185">Reference proteome</keyword>
<organism evidence="2 3">
    <name type="scientific">Corynebacterium suedekumii</name>
    <dbReference type="NCBI Taxonomy" id="3049801"/>
    <lineage>
        <taxon>Bacteria</taxon>
        <taxon>Bacillati</taxon>
        <taxon>Actinomycetota</taxon>
        <taxon>Actinomycetes</taxon>
        <taxon>Mycobacteriales</taxon>
        <taxon>Corynebacteriaceae</taxon>
        <taxon>Corynebacterium</taxon>
    </lineage>
</organism>
<evidence type="ECO:0000256" key="1">
    <source>
        <dbReference type="SAM" id="MobiDB-lite"/>
    </source>
</evidence>
<protein>
    <submittedName>
        <fullName evidence="2">Uncharacterized protein</fullName>
    </submittedName>
</protein>
<evidence type="ECO:0000313" key="3">
    <source>
        <dbReference type="Proteomes" id="UP001238805"/>
    </source>
</evidence>
<gene>
    <name evidence="2" type="ORF">QP029_06765</name>
</gene>
<proteinExistence type="predicted"/>
<evidence type="ECO:0000313" key="2">
    <source>
        <dbReference type="EMBL" id="WIM71468.1"/>
    </source>
</evidence>
<name>A0ABY8VS38_9CORY</name>
<dbReference type="Gene3D" id="3.20.20.140">
    <property type="entry name" value="Metal-dependent hydrolases"/>
    <property type="match status" value="1"/>
</dbReference>
<dbReference type="Proteomes" id="UP001238805">
    <property type="component" value="Chromosome"/>
</dbReference>
<reference evidence="2 3" key="1">
    <citation type="submission" date="2023-05" db="EMBL/GenBank/DDBJ databases">
        <title>Corynebacterium suedekumii sp. nov. and Corynebacterium breve sp. nov. isolated from raw cow's milk.</title>
        <authorList>
            <person name="Baer M.K."/>
            <person name="Mehl L."/>
            <person name="Hellmuth R."/>
            <person name="Marke G."/>
            <person name="Lipski A."/>
        </authorList>
    </citation>
    <scope>NUCLEOTIDE SEQUENCE [LARGE SCALE GENOMIC DNA]</scope>
    <source>
        <strain evidence="2 3">LM112</strain>
    </source>
</reference>
<sequence>MPTDGDGRAQGLLQETAKSIVTDHIPVPTADDVADIIATGSQQVLDLGITSITEPGIGAPDHIGISRFDLAGYQIARDSGRLGVRATVMPYLTTLHELGETEVDGHRLFTLDLGLRTGMGDDQLRIGPTKVLSDGSLIGRSAFMCCDYAADLAEGTENRATCSSPTPCCASASSAPTSPAGSSPSTRLATPRWTPSWTSSRRHRAFPP</sequence>
<dbReference type="Gene3D" id="3.10.310.70">
    <property type="match status" value="1"/>
</dbReference>
<dbReference type="RefSeq" id="WP_284876039.1">
    <property type="nucleotide sequence ID" value="NZ_CP126970.1"/>
</dbReference>
<accession>A0ABY8VS38</accession>
<dbReference type="EMBL" id="CP126970">
    <property type="protein sequence ID" value="WIM71468.1"/>
    <property type="molecule type" value="Genomic_DNA"/>
</dbReference>
<feature type="region of interest" description="Disordered" evidence="1">
    <location>
        <begin position="164"/>
        <end position="208"/>
    </location>
</feature>
<feature type="compositionally biased region" description="Low complexity" evidence="1">
    <location>
        <begin position="164"/>
        <end position="186"/>
    </location>
</feature>